<name>A0A0F9V154_9ZZZZ</name>
<reference evidence="2" key="1">
    <citation type="journal article" date="2015" name="Nature">
        <title>Complex archaea that bridge the gap between prokaryotes and eukaryotes.</title>
        <authorList>
            <person name="Spang A."/>
            <person name="Saw J.H."/>
            <person name="Jorgensen S.L."/>
            <person name="Zaremba-Niedzwiedzka K."/>
            <person name="Martijn J."/>
            <person name="Lind A.E."/>
            <person name="van Eijk R."/>
            <person name="Schleper C."/>
            <person name="Guy L."/>
            <person name="Ettema T.J."/>
        </authorList>
    </citation>
    <scope>NUCLEOTIDE SEQUENCE</scope>
</reference>
<evidence type="ECO:0000259" key="1">
    <source>
        <dbReference type="Pfam" id="PF08241"/>
    </source>
</evidence>
<dbReference type="InterPro" id="IPR029063">
    <property type="entry name" value="SAM-dependent_MTases_sf"/>
</dbReference>
<dbReference type="AlphaFoldDB" id="A0A0F9V154"/>
<dbReference type="InterPro" id="IPR013216">
    <property type="entry name" value="Methyltransf_11"/>
</dbReference>
<dbReference type="PANTHER" id="PTHR43861">
    <property type="entry name" value="TRANS-ACONITATE 2-METHYLTRANSFERASE-RELATED"/>
    <property type="match status" value="1"/>
</dbReference>
<dbReference type="Gene3D" id="3.40.50.150">
    <property type="entry name" value="Vaccinia Virus protein VP39"/>
    <property type="match status" value="1"/>
</dbReference>
<protein>
    <recommendedName>
        <fullName evidence="1">Methyltransferase type 11 domain-containing protein</fullName>
    </recommendedName>
</protein>
<organism evidence="2">
    <name type="scientific">marine sediment metagenome</name>
    <dbReference type="NCBI Taxonomy" id="412755"/>
    <lineage>
        <taxon>unclassified sequences</taxon>
        <taxon>metagenomes</taxon>
        <taxon>ecological metagenomes</taxon>
    </lineage>
</organism>
<dbReference type="EMBL" id="LAZR01000721">
    <property type="protein sequence ID" value="KKN59588.1"/>
    <property type="molecule type" value="Genomic_DNA"/>
</dbReference>
<sequence length="191" mass="22028">MSAYPKYRKNGDIHWKWYMSGNVWYSCLVNDSVKQFRGLRGTLLDVGCGDGVSSYKLACNGFRVTGIDPEEKGIEISTERMKYLKFRGHVTTVEEYVKNNTEEFDYLYSLNTIEHCEDPTVFVKLMDRIKEFAIIVTDNGKVSTGKHPYHTMEFTAETLKELFKDFKTEFFGFSDAGTDKHYIGIKVWSAS</sequence>
<gene>
    <name evidence="2" type="ORF">LCGC14_0540510</name>
</gene>
<accession>A0A0F9V154</accession>
<evidence type="ECO:0000313" key="2">
    <source>
        <dbReference type="EMBL" id="KKN59588.1"/>
    </source>
</evidence>
<comment type="caution">
    <text evidence="2">The sequence shown here is derived from an EMBL/GenBank/DDBJ whole genome shotgun (WGS) entry which is preliminary data.</text>
</comment>
<dbReference type="SUPFAM" id="SSF53335">
    <property type="entry name" value="S-adenosyl-L-methionine-dependent methyltransferases"/>
    <property type="match status" value="1"/>
</dbReference>
<dbReference type="CDD" id="cd02440">
    <property type="entry name" value="AdoMet_MTases"/>
    <property type="match status" value="1"/>
</dbReference>
<dbReference type="GO" id="GO:0008757">
    <property type="term" value="F:S-adenosylmethionine-dependent methyltransferase activity"/>
    <property type="evidence" value="ECO:0007669"/>
    <property type="project" value="InterPro"/>
</dbReference>
<feature type="domain" description="Methyltransferase type 11" evidence="1">
    <location>
        <begin position="44"/>
        <end position="129"/>
    </location>
</feature>
<dbReference type="Pfam" id="PF08241">
    <property type="entry name" value="Methyltransf_11"/>
    <property type="match status" value="1"/>
</dbReference>
<dbReference type="PROSITE" id="PS51257">
    <property type="entry name" value="PROKAR_LIPOPROTEIN"/>
    <property type="match status" value="1"/>
</dbReference>
<proteinExistence type="predicted"/>
<dbReference type="PANTHER" id="PTHR43861:SF6">
    <property type="entry name" value="METHYLTRANSFERASE TYPE 11"/>
    <property type="match status" value="1"/>
</dbReference>